<gene>
    <name evidence="1" type="ORF">L484_008891</name>
</gene>
<dbReference type="AlphaFoldDB" id="W9R7C5"/>
<keyword evidence="2" id="KW-1185">Reference proteome</keyword>
<evidence type="ECO:0000313" key="1">
    <source>
        <dbReference type="EMBL" id="EXB56510.1"/>
    </source>
</evidence>
<dbReference type="EMBL" id="KE344293">
    <property type="protein sequence ID" value="EXB56510.1"/>
    <property type="molecule type" value="Genomic_DNA"/>
</dbReference>
<reference evidence="2" key="1">
    <citation type="submission" date="2013-01" db="EMBL/GenBank/DDBJ databases">
        <title>Draft Genome Sequence of a Mulberry Tree, Morus notabilis C.K. Schneid.</title>
        <authorList>
            <person name="He N."/>
            <person name="Zhao S."/>
        </authorList>
    </citation>
    <scope>NUCLEOTIDE SEQUENCE</scope>
</reference>
<accession>W9R7C5</accession>
<protein>
    <submittedName>
        <fullName evidence="1">Uncharacterized protein</fullName>
    </submittedName>
</protein>
<dbReference type="Proteomes" id="UP000030645">
    <property type="component" value="Unassembled WGS sequence"/>
</dbReference>
<evidence type="ECO:0000313" key="2">
    <source>
        <dbReference type="Proteomes" id="UP000030645"/>
    </source>
</evidence>
<organism evidence="1 2">
    <name type="scientific">Morus notabilis</name>
    <dbReference type="NCBI Taxonomy" id="981085"/>
    <lineage>
        <taxon>Eukaryota</taxon>
        <taxon>Viridiplantae</taxon>
        <taxon>Streptophyta</taxon>
        <taxon>Embryophyta</taxon>
        <taxon>Tracheophyta</taxon>
        <taxon>Spermatophyta</taxon>
        <taxon>Magnoliopsida</taxon>
        <taxon>eudicotyledons</taxon>
        <taxon>Gunneridae</taxon>
        <taxon>Pentapetalae</taxon>
        <taxon>rosids</taxon>
        <taxon>fabids</taxon>
        <taxon>Rosales</taxon>
        <taxon>Moraceae</taxon>
        <taxon>Moreae</taxon>
        <taxon>Morus</taxon>
    </lineage>
</organism>
<name>W9R7C5_9ROSA</name>
<proteinExistence type="predicted"/>
<sequence>MEIPPPHALHRISPRLHVVHNLEVFTAFMASHCIGRKIHLELHKFFHHQTPEDDVVPSKVHQLASSQKGLLLLLQCCISFLNVGAGLQIWCGTRGVVIARAESCLVDCRPDVPVGAPLSLSNLVVRSIHLLIRHRRHCNVPENPYKTC</sequence>